<feature type="domain" description="VQ" evidence="2">
    <location>
        <begin position="49"/>
        <end position="71"/>
    </location>
</feature>
<dbReference type="AlphaFoldDB" id="A0A175YRQ8"/>
<dbReference type="EMBL" id="LNRQ01000008">
    <property type="protein sequence ID" value="KZM85841.1"/>
    <property type="molecule type" value="Genomic_DNA"/>
</dbReference>
<dbReference type="PANTHER" id="PTHR33143">
    <property type="entry name" value="F16F4.1 PROTEIN-RELATED"/>
    <property type="match status" value="1"/>
</dbReference>
<protein>
    <recommendedName>
        <fullName evidence="2">VQ domain-containing protein</fullName>
    </recommendedName>
</protein>
<organism evidence="3">
    <name type="scientific">Daucus carota subsp. sativus</name>
    <name type="common">Carrot</name>
    <dbReference type="NCBI Taxonomy" id="79200"/>
    <lineage>
        <taxon>Eukaryota</taxon>
        <taxon>Viridiplantae</taxon>
        <taxon>Streptophyta</taxon>
        <taxon>Embryophyta</taxon>
        <taxon>Tracheophyta</taxon>
        <taxon>Spermatophyta</taxon>
        <taxon>Magnoliopsida</taxon>
        <taxon>eudicotyledons</taxon>
        <taxon>Gunneridae</taxon>
        <taxon>Pentapetalae</taxon>
        <taxon>asterids</taxon>
        <taxon>campanulids</taxon>
        <taxon>Apiales</taxon>
        <taxon>Apiaceae</taxon>
        <taxon>Apioideae</taxon>
        <taxon>Scandiceae</taxon>
        <taxon>Daucinae</taxon>
        <taxon>Daucus</taxon>
        <taxon>Daucus sect. Daucus</taxon>
    </lineage>
</organism>
<evidence type="ECO:0000313" key="3">
    <source>
        <dbReference type="EMBL" id="KZM85841.1"/>
    </source>
</evidence>
<dbReference type="Gramene" id="KZM85841">
    <property type="protein sequence ID" value="KZM85841"/>
    <property type="gene ID" value="DCAR_026737"/>
</dbReference>
<dbReference type="Proteomes" id="UP000077755">
    <property type="component" value="Chromosome 8"/>
</dbReference>
<evidence type="ECO:0000313" key="5">
    <source>
        <dbReference type="Proteomes" id="UP000077755"/>
    </source>
</evidence>
<proteinExistence type="predicted"/>
<dbReference type="InterPro" id="IPR008889">
    <property type="entry name" value="VQ"/>
</dbReference>
<evidence type="ECO:0000259" key="2">
    <source>
        <dbReference type="Pfam" id="PF05678"/>
    </source>
</evidence>
<sequence>MSPLSNDLDRPERVINGPRPSPLKINKHSNAIQKPPHHHRKLPVIIYVHSPKIIHTKPSDFMALVQKLTGSIQRNENALNDQNSNSNKNLIVGAIYNEKEESSSGVADEMNDANGDVKEASSTVPPANRNRDFLNDFPLYTPNYYPGDHVLRYSDMVFQSPNMGNMLTLSPSFLEVMKDLPQY</sequence>
<dbReference type="Pfam" id="PF05678">
    <property type="entry name" value="VQ"/>
    <property type="match status" value="1"/>
</dbReference>
<dbReference type="InterPro" id="IPR039607">
    <property type="entry name" value="VQ_8/17/18/20/21/25"/>
</dbReference>
<gene>
    <name evidence="3" type="ORF">DCAR_026737</name>
    <name evidence="4" type="ORF">DCAR_0832867</name>
</gene>
<dbReference type="STRING" id="79200.A0A175YRQ8"/>
<feature type="region of interest" description="Disordered" evidence="1">
    <location>
        <begin position="1"/>
        <end position="38"/>
    </location>
</feature>
<reference evidence="4" key="2">
    <citation type="submission" date="2022-03" db="EMBL/GenBank/DDBJ databases">
        <title>Draft title - Genomic analysis of global carrot germplasm unveils the trajectory of domestication and the origin of high carotenoid orange carrot.</title>
        <authorList>
            <person name="Iorizzo M."/>
            <person name="Ellison S."/>
            <person name="Senalik D."/>
            <person name="Macko-Podgorni A."/>
            <person name="Grzebelus D."/>
            <person name="Bostan H."/>
            <person name="Rolling W."/>
            <person name="Curaba J."/>
            <person name="Simon P."/>
        </authorList>
    </citation>
    <scope>NUCLEOTIDE SEQUENCE</scope>
    <source>
        <tissue evidence="4">Leaf</tissue>
    </source>
</reference>
<dbReference type="OrthoDB" id="1917757at2759"/>
<dbReference type="PANTHER" id="PTHR33143:SF63">
    <property type="entry name" value="F16F4.1 PROTEIN"/>
    <property type="match status" value="1"/>
</dbReference>
<dbReference type="KEGG" id="dcr:108198547"/>
<evidence type="ECO:0000313" key="4">
    <source>
        <dbReference type="EMBL" id="WOH13357.1"/>
    </source>
</evidence>
<reference evidence="3" key="1">
    <citation type="journal article" date="2016" name="Nat. Genet.">
        <title>A high-quality carrot genome assembly provides new insights into carotenoid accumulation and asterid genome evolution.</title>
        <authorList>
            <person name="Iorizzo M."/>
            <person name="Ellison S."/>
            <person name="Senalik D."/>
            <person name="Zeng P."/>
            <person name="Satapoomin P."/>
            <person name="Huang J."/>
            <person name="Bowman M."/>
            <person name="Iovene M."/>
            <person name="Sanseverino W."/>
            <person name="Cavagnaro P."/>
            <person name="Yildiz M."/>
            <person name="Macko-Podgorni A."/>
            <person name="Moranska E."/>
            <person name="Grzebelus E."/>
            <person name="Grzebelus D."/>
            <person name="Ashrafi H."/>
            <person name="Zheng Z."/>
            <person name="Cheng S."/>
            <person name="Spooner D."/>
            <person name="Van Deynze A."/>
            <person name="Simon P."/>
        </authorList>
    </citation>
    <scope>NUCLEOTIDE SEQUENCE [LARGE SCALE GENOMIC DNA]</scope>
    <source>
        <tissue evidence="3">Leaf</tissue>
    </source>
</reference>
<keyword evidence="5" id="KW-1185">Reference proteome</keyword>
<dbReference type="EMBL" id="CP093350">
    <property type="protein sequence ID" value="WOH13357.1"/>
    <property type="molecule type" value="Genomic_DNA"/>
</dbReference>
<name>A0A175YRQ8_DAUCS</name>
<evidence type="ECO:0000256" key="1">
    <source>
        <dbReference type="SAM" id="MobiDB-lite"/>
    </source>
</evidence>
<dbReference type="GO" id="GO:0005634">
    <property type="term" value="C:nucleus"/>
    <property type="evidence" value="ECO:0007669"/>
    <property type="project" value="TreeGrafter"/>
</dbReference>
<accession>A0A175YRQ8</accession>